<comment type="caution">
    <text evidence="3">The sequence shown here is derived from an EMBL/GenBank/DDBJ whole genome shotgun (WGS) entry which is preliminary data.</text>
</comment>
<evidence type="ECO:0000313" key="4">
    <source>
        <dbReference type="Proteomes" id="UP001151760"/>
    </source>
</evidence>
<accession>A0ABQ5G020</accession>
<dbReference type="EMBL" id="BQNB010017932">
    <property type="protein sequence ID" value="GJT68819.1"/>
    <property type="molecule type" value="Genomic_DNA"/>
</dbReference>
<reference evidence="3" key="2">
    <citation type="submission" date="2022-01" db="EMBL/GenBank/DDBJ databases">
        <authorList>
            <person name="Yamashiro T."/>
            <person name="Shiraishi A."/>
            <person name="Satake H."/>
            <person name="Nakayama K."/>
        </authorList>
    </citation>
    <scope>NUCLEOTIDE SEQUENCE</scope>
</reference>
<feature type="region of interest" description="Disordered" evidence="2">
    <location>
        <begin position="62"/>
        <end position="83"/>
    </location>
</feature>
<gene>
    <name evidence="3" type="ORF">Tco_1020299</name>
</gene>
<sequence>MLFTMPSWKLVNPPYKFKWTEKTVPVAEGSSETTIKRNQCDVTTQVNFQFLLQLQLNEQRSQQAATRNKGKSIVNSPLPSYDQEPEMVAKDDALSKEKEIDKLMALISLSFKKIYKPTNNNLITSLNTSRVHQDNTLSINRGTGYDNQRVVNVAGARENVESKRAKDAAYHKEKMLLCKQEEAGFQLNAEQADWRDDTNDEPEDQELEAHYLEHPEQPKSVNDTYLEEQGDTNITIDSLDMSTNGETVDQDDNDLTKERDLLASLIEKLKCEINDSKNRNIFLESINKTLIHKLKGEIKDFKTKNKSLESSNNHFKEANNKLSKTNQLMFKDLKKFQVELDRYHDVNYASKVVGWQF</sequence>
<evidence type="ECO:0000313" key="3">
    <source>
        <dbReference type="EMBL" id="GJT68819.1"/>
    </source>
</evidence>
<evidence type="ECO:0000256" key="2">
    <source>
        <dbReference type="SAM" id="MobiDB-lite"/>
    </source>
</evidence>
<reference evidence="3" key="1">
    <citation type="journal article" date="2022" name="Int. J. Mol. Sci.">
        <title>Draft Genome of Tanacetum Coccineum: Genomic Comparison of Closely Related Tanacetum-Family Plants.</title>
        <authorList>
            <person name="Yamashiro T."/>
            <person name="Shiraishi A."/>
            <person name="Nakayama K."/>
            <person name="Satake H."/>
        </authorList>
    </citation>
    <scope>NUCLEOTIDE SEQUENCE</scope>
</reference>
<feature type="coiled-coil region" evidence="1">
    <location>
        <begin position="259"/>
        <end position="311"/>
    </location>
</feature>
<proteinExistence type="predicted"/>
<organism evidence="3 4">
    <name type="scientific">Tanacetum coccineum</name>
    <dbReference type="NCBI Taxonomy" id="301880"/>
    <lineage>
        <taxon>Eukaryota</taxon>
        <taxon>Viridiplantae</taxon>
        <taxon>Streptophyta</taxon>
        <taxon>Embryophyta</taxon>
        <taxon>Tracheophyta</taxon>
        <taxon>Spermatophyta</taxon>
        <taxon>Magnoliopsida</taxon>
        <taxon>eudicotyledons</taxon>
        <taxon>Gunneridae</taxon>
        <taxon>Pentapetalae</taxon>
        <taxon>asterids</taxon>
        <taxon>campanulids</taxon>
        <taxon>Asterales</taxon>
        <taxon>Asteraceae</taxon>
        <taxon>Asteroideae</taxon>
        <taxon>Anthemideae</taxon>
        <taxon>Anthemidinae</taxon>
        <taxon>Tanacetum</taxon>
    </lineage>
</organism>
<evidence type="ECO:0000256" key="1">
    <source>
        <dbReference type="SAM" id="Coils"/>
    </source>
</evidence>
<protein>
    <submittedName>
        <fullName evidence="3">Uncharacterized protein</fullName>
    </submittedName>
</protein>
<keyword evidence="4" id="KW-1185">Reference proteome</keyword>
<dbReference type="Proteomes" id="UP001151760">
    <property type="component" value="Unassembled WGS sequence"/>
</dbReference>
<keyword evidence="1" id="KW-0175">Coiled coil</keyword>
<name>A0ABQ5G020_9ASTR</name>